<dbReference type="Proteomes" id="UP001158961">
    <property type="component" value="Chromosome"/>
</dbReference>
<keyword evidence="3" id="KW-0235">DNA replication</keyword>
<dbReference type="EMBL" id="OW970315">
    <property type="protein sequence ID" value="CAH6304178.1"/>
    <property type="molecule type" value="Genomic_DNA"/>
</dbReference>
<sequence>MIQEYAYPWNAPREAIASPYPTYEEMHSRSQMIAALARAQELLEKQPTLIQIDVKRRVSELEKTQGIDRANAYLTKTFVERTLPRVETVNAQYRLGEMSHGTFNLLAGNATKQAGAASAGGTLWELMRRFNRLPDMARADVDLLAGDVANFILAELVQAHAQASDESDYRYTHRVYMTAATITRDLSQTPPLWDKVTSRLFDPEEVTPAIMRMQTEKWWKGRLRRVAASWREHLQIALANVSKKHTPYASSMTVSEWREQKRRTREFLKGMELEDAEGNRISLIDKFDGSVANPAIRRCELMTRIRGFEDICNEMGFVGEFYTITAPSRYHATIKTGHRNRKWNGASPADTQRYLCNVWQKIRAKLHRDDIRIFGIRVAEPHHDATPHWHMLMFMRPEEVEQVRKVIRDYAYQEDCSELTTDKARKARFHAEAIDPDKGSATGYIAKYISKNIDGYALDNELDDESGKEVKETAPAVSAWAARWHIRQFQFVGGAPVTVYRELRKMADSETAHGLSIEFAAAHDAADAGDWAGYVNAQGGPFVRRDELAVRAWYQTSEDLNEYGEETVRIKGVYATEVGDDTPILTRLTEWKIVPKRVVDLAFEFKDASASSRSSVNNCTGGLRSEDSNPPESFEKIDLDGMSRKERRQLLSRIRAERPEKRHLKLRRSDKIEAACDNLIGQVRDLSGETISRGLAVRLIGGTQTKIGGHLFRSLPNGELVRPILEPKRTFVLERFNRLAEKQRSKANIDG</sequence>
<evidence type="ECO:0000256" key="1">
    <source>
        <dbReference type="ARBA" id="ARBA00003293"/>
    </source>
</evidence>
<evidence type="ECO:0000256" key="2">
    <source>
        <dbReference type="ARBA" id="ARBA00009260"/>
    </source>
</evidence>
<evidence type="ECO:0000313" key="8">
    <source>
        <dbReference type="EMBL" id="CAH6304178.1"/>
    </source>
</evidence>
<dbReference type="Pfam" id="PF05840">
    <property type="entry name" value="Phage_GPA"/>
    <property type="match status" value="1"/>
</dbReference>
<dbReference type="GO" id="GO:0016787">
    <property type="term" value="F:hydrolase activity"/>
    <property type="evidence" value="ECO:0007669"/>
    <property type="project" value="UniProtKB-KW"/>
</dbReference>
<proteinExistence type="inferred from homology"/>
<dbReference type="GO" id="GO:0006260">
    <property type="term" value="P:DNA replication"/>
    <property type="evidence" value="ECO:0007669"/>
    <property type="project" value="UniProtKB-KW"/>
</dbReference>
<evidence type="ECO:0000259" key="7">
    <source>
        <dbReference type="Pfam" id="PF05840"/>
    </source>
</evidence>
<comment type="similarity">
    <text evidence="2">Belongs to the phage GPA family.</text>
</comment>
<gene>
    <name evidence="8" type="ORF">DAPPPG734_13020</name>
</gene>
<evidence type="ECO:0000256" key="5">
    <source>
        <dbReference type="ARBA" id="ARBA00022759"/>
    </source>
</evidence>
<dbReference type="InterPro" id="IPR008766">
    <property type="entry name" value="Replication_gene_A-like"/>
</dbReference>
<dbReference type="AlphaFoldDB" id="A0AAN2K566"/>
<feature type="domain" description="Replication gene A protein-like" evidence="7">
    <location>
        <begin position="144"/>
        <end position="456"/>
    </location>
</feature>
<reference evidence="8" key="1">
    <citation type="submission" date="2022-05" db="EMBL/GenBank/DDBJ databases">
        <authorList>
            <person name="Pothier F. J."/>
        </authorList>
    </citation>
    <scope>NUCLEOTIDE SEQUENCE</scope>
    <source>
        <strain evidence="8">DAPP-PG734</strain>
    </source>
</reference>
<protein>
    <submittedName>
        <fullName evidence="8">Replication endonuclease</fullName>
    </submittedName>
</protein>
<evidence type="ECO:0000256" key="3">
    <source>
        <dbReference type="ARBA" id="ARBA00022705"/>
    </source>
</evidence>
<evidence type="ECO:0000313" key="9">
    <source>
        <dbReference type="Proteomes" id="UP001158961"/>
    </source>
</evidence>
<keyword evidence="5 8" id="KW-0255">Endonuclease</keyword>
<name>A0AAN2K566_ENTAG</name>
<keyword evidence="6" id="KW-0378">Hydrolase</keyword>
<keyword evidence="4" id="KW-0540">Nuclease</keyword>
<accession>A0AAN2K566</accession>
<comment type="function">
    <text evidence="1">Possible endonuclease which induces a single-strand cut and initiates DNA replication.</text>
</comment>
<organism evidence="8 9">
    <name type="scientific">Enterobacter agglomerans</name>
    <name type="common">Erwinia herbicola</name>
    <name type="synonym">Pantoea agglomerans</name>
    <dbReference type="NCBI Taxonomy" id="549"/>
    <lineage>
        <taxon>Bacteria</taxon>
        <taxon>Pseudomonadati</taxon>
        <taxon>Pseudomonadota</taxon>
        <taxon>Gammaproteobacteria</taxon>
        <taxon>Enterobacterales</taxon>
        <taxon>Erwiniaceae</taxon>
        <taxon>Pantoea</taxon>
        <taxon>Pantoea agglomerans group</taxon>
    </lineage>
</organism>
<dbReference type="GO" id="GO:0004519">
    <property type="term" value="F:endonuclease activity"/>
    <property type="evidence" value="ECO:0007669"/>
    <property type="project" value="UniProtKB-KW"/>
</dbReference>
<evidence type="ECO:0000256" key="4">
    <source>
        <dbReference type="ARBA" id="ARBA00022722"/>
    </source>
</evidence>
<dbReference type="RefSeq" id="WP_031592815.1">
    <property type="nucleotide sequence ID" value="NZ_JNVA01000038.1"/>
</dbReference>
<evidence type="ECO:0000256" key="6">
    <source>
        <dbReference type="ARBA" id="ARBA00022801"/>
    </source>
</evidence>